<comment type="catalytic activity">
    <reaction evidence="2">
        <text>allantoate + H2O = (S)-ureidoglycolate + urea</text>
        <dbReference type="Rhea" id="RHEA:11016"/>
        <dbReference type="ChEBI" id="CHEBI:15377"/>
        <dbReference type="ChEBI" id="CHEBI:16199"/>
        <dbReference type="ChEBI" id="CHEBI:17536"/>
        <dbReference type="ChEBI" id="CHEBI:57296"/>
        <dbReference type="EC" id="3.5.3.4"/>
    </reaction>
</comment>
<evidence type="ECO:0000313" key="4">
    <source>
        <dbReference type="EMBL" id="MFC4560883.1"/>
    </source>
</evidence>
<keyword evidence="2 4" id="KW-0378">Hydrolase</keyword>
<keyword evidence="5" id="KW-1185">Reference proteome</keyword>
<sequence>MEQHVSGQEFLRYPDLALRGHGGAVVHANDESFAERENLIKPGPAGFDPAAFGHKGKVYDGWETRRRRTPGHDHAVVRLGVPGIVRGVVVDTAWFTGNFPPEVSVEAAGLDGHPAPADLDAAEWTTLVPRSPVAGDTANAFEVHDGHRYTHLRLTMYPDGGIARFRVHGEAVADPRLLVTGGLDLAALENGGRVVACSNEFYSSPTNVIAPGLTRSMGEGWENARRRDDGNDHVEIALAAAGEARLLEVDTSYFLFNAPGAVRVSACDTTAADPADPGSWFTLLDRTGVRPDTRHRFVVDRPRAATRLRLDVYPDGGIARFRAFGTLSAAGHADLWLRWINTLPDAQAHAALTGLGATAAETASGHAARPVTARGDLPAALAAQDPR</sequence>
<dbReference type="Gene3D" id="2.60.120.260">
    <property type="entry name" value="Galactose-binding domain-like"/>
    <property type="match status" value="2"/>
</dbReference>
<evidence type="ECO:0000256" key="1">
    <source>
        <dbReference type="ARBA" id="ARBA00009242"/>
    </source>
</evidence>
<dbReference type="GO" id="GO:0004037">
    <property type="term" value="F:allantoicase activity"/>
    <property type="evidence" value="ECO:0007669"/>
    <property type="project" value="UniProtKB-EC"/>
</dbReference>
<proteinExistence type="inferred from homology"/>
<reference evidence="5" key="1">
    <citation type="journal article" date="2019" name="Int. J. Syst. Evol. Microbiol.">
        <title>The Global Catalogue of Microorganisms (GCM) 10K type strain sequencing project: providing services to taxonomists for standard genome sequencing and annotation.</title>
        <authorList>
            <consortium name="The Broad Institute Genomics Platform"/>
            <consortium name="The Broad Institute Genome Sequencing Center for Infectious Disease"/>
            <person name="Wu L."/>
            <person name="Ma J."/>
        </authorList>
    </citation>
    <scope>NUCLEOTIDE SEQUENCE [LARGE SCALE GENOMIC DNA]</scope>
    <source>
        <strain evidence="5">XZYJ18</strain>
    </source>
</reference>
<evidence type="ECO:0000259" key="3">
    <source>
        <dbReference type="Pfam" id="PF03561"/>
    </source>
</evidence>
<comment type="similarity">
    <text evidence="1 2">Belongs to the allantoicase family.</text>
</comment>
<dbReference type="PANTHER" id="PTHR12045">
    <property type="entry name" value="ALLANTOICASE"/>
    <property type="match status" value="1"/>
</dbReference>
<dbReference type="PIRSF" id="PIRSF016516">
    <property type="entry name" value="Allantoicase"/>
    <property type="match status" value="1"/>
</dbReference>
<comment type="caution">
    <text evidence="4">The sequence shown here is derived from an EMBL/GenBank/DDBJ whole genome shotgun (WGS) entry which is preliminary data.</text>
</comment>
<name>A0ABV9DR41_9ACTN</name>
<evidence type="ECO:0000256" key="2">
    <source>
        <dbReference type="HAMAP-Rule" id="MF_00813"/>
    </source>
</evidence>
<organism evidence="4 5">
    <name type="scientific">Nocardiopsis mangrovi</name>
    <dbReference type="NCBI Taxonomy" id="1179818"/>
    <lineage>
        <taxon>Bacteria</taxon>
        <taxon>Bacillati</taxon>
        <taxon>Actinomycetota</taxon>
        <taxon>Actinomycetes</taxon>
        <taxon>Streptosporangiales</taxon>
        <taxon>Nocardiopsidaceae</taxon>
        <taxon>Nocardiopsis</taxon>
    </lineage>
</organism>
<dbReference type="InterPro" id="IPR005164">
    <property type="entry name" value="Allantoicase"/>
</dbReference>
<dbReference type="Proteomes" id="UP001595923">
    <property type="component" value="Unassembled WGS sequence"/>
</dbReference>
<comment type="pathway">
    <text evidence="2">Nitrogen metabolism; (S)-allantoin degradation; (S)-ureidoglycolate from allantoate (aminidohydrolase route): step 1/1.</text>
</comment>
<dbReference type="EMBL" id="JBHSFQ010000002">
    <property type="protein sequence ID" value="MFC4560883.1"/>
    <property type="molecule type" value="Genomic_DNA"/>
</dbReference>
<evidence type="ECO:0000313" key="5">
    <source>
        <dbReference type="Proteomes" id="UP001595923"/>
    </source>
</evidence>
<dbReference type="PANTHER" id="PTHR12045:SF3">
    <property type="entry name" value="INACTIVE ALLANTOICASE-RELATED"/>
    <property type="match status" value="1"/>
</dbReference>
<dbReference type="EC" id="3.5.3.4" evidence="2"/>
<keyword evidence="2" id="KW-0659">Purine metabolism</keyword>
<feature type="domain" description="Allantoicase" evidence="3">
    <location>
        <begin position="22"/>
        <end position="171"/>
    </location>
</feature>
<gene>
    <name evidence="2 4" type="primary">alc</name>
    <name evidence="4" type="ORF">ACFO4E_03315</name>
</gene>
<dbReference type="SUPFAM" id="SSF49785">
    <property type="entry name" value="Galactose-binding domain-like"/>
    <property type="match status" value="2"/>
</dbReference>
<feature type="domain" description="Allantoicase" evidence="3">
    <location>
        <begin position="191"/>
        <end position="326"/>
    </location>
</feature>
<dbReference type="InterPro" id="IPR008979">
    <property type="entry name" value="Galactose-bd-like_sf"/>
</dbReference>
<dbReference type="RefSeq" id="WP_378571406.1">
    <property type="nucleotide sequence ID" value="NZ_JBHSFQ010000002.1"/>
</dbReference>
<protein>
    <recommendedName>
        <fullName evidence="2">Probable allantoicase</fullName>
        <ecNumber evidence="2">3.5.3.4</ecNumber>
    </recommendedName>
    <alternativeName>
        <fullName evidence="2">Allantoate amidinohydrolase</fullName>
    </alternativeName>
</protein>
<dbReference type="InterPro" id="IPR015908">
    <property type="entry name" value="Allantoicase_dom"/>
</dbReference>
<dbReference type="Pfam" id="PF03561">
    <property type="entry name" value="Allantoicase"/>
    <property type="match status" value="2"/>
</dbReference>
<dbReference type="HAMAP" id="MF_00813">
    <property type="entry name" value="Allantoicase"/>
    <property type="match status" value="1"/>
</dbReference>
<accession>A0ABV9DR41</accession>
<dbReference type="NCBIfam" id="TIGR02961">
    <property type="entry name" value="allantoicase"/>
    <property type="match status" value="1"/>
</dbReference>